<dbReference type="GO" id="GO:0008270">
    <property type="term" value="F:zinc ion binding"/>
    <property type="evidence" value="ECO:0007669"/>
    <property type="project" value="UniProtKB-KW"/>
</dbReference>
<keyword evidence="9" id="KW-0456">Lyase</keyword>
<dbReference type="InterPro" id="IPR001828">
    <property type="entry name" value="ANF_lig-bd_rcpt"/>
</dbReference>
<feature type="region of interest" description="Disordered" evidence="12">
    <location>
        <begin position="51"/>
        <end position="93"/>
    </location>
</feature>
<dbReference type="Pfam" id="PF07714">
    <property type="entry name" value="PK_Tyr_Ser-Thr"/>
    <property type="match status" value="1"/>
</dbReference>
<protein>
    <recommendedName>
        <fullName evidence="3">guanylate cyclase</fullName>
        <ecNumber evidence="3">4.6.1.2</ecNumber>
    </recommendedName>
</protein>
<dbReference type="CDD" id="cd07302">
    <property type="entry name" value="CHD"/>
    <property type="match status" value="1"/>
</dbReference>
<evidence type="ECO:0000256" key="3">
    <source>
        <dbReference type="ARBA" id="ARBA00012202"/>
    </source>
</evidence>
<dbReference type="SUPFAM" id="SSF53822">
    <property type="entry name" value="Periplasmic binding protein-like I"/>
    <property type="match status" value="1"/>
</dbReference>
<proteinExistence type="predicted"/>
<feature type="domain" description="Protein kinase" evidence="14">
    <location>
        <begin position="802"/>
        <end position="1166"/>
    </location>
</feature>
<dbReference type="Pfam" id="PF01094">
    <property type="entry name" value="ANF_receptor"/>
    <property type="match status" value="1"/>
</dbReference>
<dbReference type="InterPro" id="IPR028082">
    <property type="entry name" value="Peripla_BP_I"/>
</dbReference>
<dbReference type="Gene3D" id="3.30.160.60">
    <property type="entry name" value="Classic Zinc Finger"/>
    <property type="match status" value="1"/>
</dbReference>
<dbReference type="EC" id="4.6.1.2" evidence="3"/>
<dbReference type="GO" id="GO:0004016">
    <property type="term" value="F:adenylate cyclase activity"/>
    <property type="evidence" value="ECO:0007669"/>
    <property type="project" value="TreeGrafter"/>
</dbReference>
<dbReference type="Pfam" id="PF00211">
    <property type="entry name" value="Guanylate_cyc"/>
    <property type="match status" value="1"/>
</dbReference>
<evidence type="ECO:0000256" key="6">
    <source>
        <dbReference type="ARBA" id="ARBA00022989"/>
    </source>
</evidence>
<dbReference type="GO" id="GO:0005886">
    <property type="term" value="C:plasma membrane"/>
    <property type="evidence" value="ECO:0007669"/>
    <property type="project" value="TreeGrafter"/>
</dbReference>
<keyword evidence="11" id="KW-0862">Zinc</keyword>
<dbReference type="PROSITE" id="PS00028">
    <property type="entry name" value="ZINC_FINGER_C2H2_1"/>
    <property type="match status" value="4"/>
</dbReference>
<organism evidence="17 18">
    <name type="scientific">Globodera pallida</name>
    <name type="common">Potato cyst nematode worm</name>
    <name type="synonym">Heterodera pallida</name>
    <dbReference type="NCBI Taxonomy" id="36090"/>
    <lineage>
        <taxon>Eukaryota</taxon>
        <taxon>Metazoa</taxon>
        <taxon>Ecdysozoa</taxon>
        <taxon>Nematoda</taxon>
        <taxon>Chromadorea</taxon>
        <taxon>Rhabditida</taxon>
        <taxon>Tylenchina</taxon>
        <taxon>Tylenchomorpha</taxon>
        <taxon>Tylenchoidea</taxon>
        <taxon>Heteroderidae</taxon>
        <taxon>Heteroderinae</taxon>
        <taxon>Globodera</taxon>
    </lineage>
</organism>
<feature type="domain" description="C2H2-type" evidence="16">
    <location>
        <begin position="248"/>
        <end position="275"/>
    </location>
</feature>
<dbReference type="GO" id="GO:0035556">
    <property type="term" value="P:intracellular signal transduction"/>
    <property type="evidence" value="ECO:0007669"/>
    <property type="project" value="InterPro"/>
</dbReference>
<dbReference type="InterPro" id="IPR001054">
    <property type="entry name" value="A/G_cyclase"/>
</dbReference>
<dbReference type="GO" id="GO:0004383">
    <property type="term" value="F:guanylate cyclase activity"/>
    <property type="evidence" value="ECO:0007669"/>
    <property type="project" value="UniProtKB-EC"/>
</dbReference>
<evidence type="ECO:0000259" key="14">
    <source>
        <dbReference type="PROSITE" id="PS50011"/>
    </source>
</evidence>
<dbReference type="GO" id="GO:0005524">
    <property type="term" value="F:ATP binding"/>
    <property type="evidence" value="ECO:0007669"/>
    <property type="project" value="InterPro"/>
</dbReference>
<name>A0A183BYW6_GLOPA</name>
<reference evidence="18" key="3">
    <citation type="submission" date="2016-06" db="UniProtKB">
        <authorList>
            <consortium name="WormBaseParasite"/>
        </authorList>
    </citation>
    <scope>IDENTIFICATION</scope>
</reference>
<evidence type="ECO:0000256" key="7">
    <source>
        <dbReference type="ARBA" id="ARBA00023136"/>
    </source>
</evidence>
<comment type="catalytic activity">
    <reaction evidence="1">
        <text>GTP = 3',5'-cyclic GMP + diphosphate</text>
        <dbReference type="Rhea" id="RHEA:13665"/>
        <dbReference type="ChEBI" id="CHEBI:33019"/>
        <dbReference type="ChEBI" id="CHEBI:37565"/>
        <dbReference type="ChEBI" id="CHEBI:57746"/>
        <dbReference type="EC" id="4.6.1.2"/>
    </reaction>
</comment>
<accession>A0A183BYW6</accession>
<dbReference type="WBParaSite" id="GPLIN_000580700">
    <property type="protein sequence ID" value="GPLIN_000580700"/>
    <property type="gene ID" value="GPLIN_000580700"/>
</dbReference>
<dbReference type="GO" id="GO:0007168">
    <property type="term" value="P:receptor guanylyl cyclase signaling pathway"/>
    <property type="evidence" value="ECO:0007669"/>
    <property type="project" value="TreeGrafter"/>
</dbReference>
<evidence type="ECO:0000256" key="9">
    <source>
        <dbReference type="ARBA" id="ARBA00023239"/>
    </source>
</evidence>
<dbReference type="PANTHER" id="PTHR11920">
    <property type="entry name" value="GUANYLYL CYCLASE"/>
    <property type="match status" value="1"/>
</dbReference>
<evidence type="ECO:0000256" key="2">
    <source>
        <dbReference type="ARBA" id="ARBA00004167"/>
    </source>
</evidence>
<dbReference type="InterPro" id="IPR036236">
    <property type="entry name" value="Znf_C2H2_sf"/>
</dbReference>
<keyword evidence="4 13" id="KW-0812">Transmembrane</keyword>
<dbReference type="SMART" id="SM00044">
    <property type="entry name" value="CYCc"/>
    <property type="match status" value="1"/>
</dbReference>
<dbReference type="InterPro" id="IPR050401">
    <property type="entry name" value="Cyclic_nucleotide_synthase"/>
</dbReference>
<evidence type="ECO:0000256" key="4">
    <source>
        <dbReference type="ARBA" id="ARBA00022692"/>
    </source>
</evidence>
<feature type="domain" description="C2H2-type" evidence="16">
    <location>
        <begin position="163"/>
        <end position="190"/>
    </location>
</feature>
<evidence type="ECO:0000313" key="17">
    <source>
        <dbReference type="Proteomes" id="UP000050741"/>
    </source>
</evidence>
<keyword evidence="17" id="KW-1185">Reference proteome</keyword>
<dbReference type="InterPro" id="IPR013087">
    <property type="entry name" value="Znf_C2H2_type"/>
</dbReference>
<feature type="region of interest" description="Disordered" evidence="12">
    <location>
        <begin position="189"/>
        <end position="210"/>
    </location>
</feature>
<dbReference type="PANTHER" id="PTHR11920:SF485">
    <property type="entry name" value="RECEPTOR-TYPE GUANYLATE CYCLASE DAF-11"/>
    <property type="match status" value="1"/>
</dbReference>
<dbReference type="SUPFAM" id="SSF56112">
    <property type="entry name" value="Protein kinase-like (PK-like)"/>
    <property type="match status" value="1"/>
</dbReference>
<dbReference type="Gene3D" id="1.10.510.10">
    <property type="entry name" value="Transferase(Phosphotransferase) domain 1"/>
    <property type="match status" value="1"/>
</dbReference>
<keyword evidence="7 13" id="KW-0472">Membrane</keyword>
<evidence type="ECO:0000256" key="5">
    <source>
        <dbReference type="ARBA" id="ARBA00022741"/>
    </source>
</evidence>
<keyword evidence="10" id="KW-0141">cGMP biosynthesis</keyword>
<keyword evidence="11" id="KW-0479">Metal-binding</keyword>
<dbReference type="PROSITE" id="PS50011">
    <property type="entry name" value="PROTEIN_KINASE_DOM"/>
    <property type="match status" value="1"/>
</dbReference>
<dbReference type="SUPFAM" id="SSF55073">
    <property type="entry name" value="Nucleotide cyclase"/>
    <property type="match status" value="1"/>
</dbReference>
<evidence type="ECO:0000256" key="10">
    <source>
        <dbReference type="ARBA" id="ARBA00023293"/>
    </source>
</evidence>
<dbReference type="InterPro" id="IPR029787">
    <property type="entry name" value="Nucleotide_cyclase"/>
</dbReference>
<dbReference type="Proteomes" id="UP000050741">
    <property type="component" value="Unassembled WGS sequence"/>
</dbReference>
<dbReference type="Gene3D" id="3.30.70.1230">
    <property type="entry name" value="Nucleotide cyclase"/>
    <property type="match status" value="1"/>
</dbReference>
<evidence type="ECO:0000256" key="11">
    <source>
        <dbReference type="PROSITE-ProRule" id="PRU00042"/>
    </source>
</evidence>
<dbReference type="GO" id="GO:0001653">
    <property type="term" value="F:peptide receptor activity"/>
    <property type="evidence" value="ECO:0007669"/>
    <property type="project" value="TreeGrafter"/>
</dbReference>
<evidence type="ECO:0000259" key="16">
    <source>
        <dbReference type="PROSITE" id="PS50157"/>
    </source>
</evidence>
<dbReference type="PROSITE" id="PS50157">
    <property type="entry name" value="ZINC_FINGER_C2H2_2"/>
    <property type="match status" value="3"/>
</dbReference>
<feature type="region of interest" description="Disordered" evidence="12">
    <location>
        <begin position="917"/>
        <end position="938"/>
    </location>
</feature>
<dbReference type="InterPro" id="IPR001245">
    <property type="entry name" value="Ser-Thr/Tyr_kinase_cat_dom"/>
</dbReference>
<dbReference type="SMART" id="SM00355">
    <property type="entry name" value="ZnF_C2H2"/>
    <property type="match status" value="4"/>
</dbReference>
<keyword evidence="5" id="KW-0547">Nucleotide-binding</keyword>
<keyword evidence="11" id="KW-0863">Zinc-finger</keyword>
<evidence type="ECO:0000256" key="13">
    <source>
        <dbReference type="SAM" id="Phobius"/>
    </source>
</evidence>
<reference evidence="17" key="2">
    <citation type="submission" date="2014-05" db="EMBL/GenBank/DDBJ databases">
        <title>The genome and life-stage specific transcriptomes of Globodera pallida elucidate key aspects of plant parasitism by a cyst nematode.</title>
        <authorList>
            <person name="Cotton J.A."/>
            <person name="Lilley C.J."/>
            <person name="Jones L.M."/>
            <person name="Kikuchi T."/>
            <person name="Reid A.J."/>
            <person name="Thorpe P."/>
            <person name="Tsai I.J."/>
            <person name="Beasley H."/>
            <person name="Blok V."/>
            <person name="Cock P.J.A."/>
            <person name="Van den Akker S.E."/>
            <person name="Holroyd N."/>
            <person name="Hunt M."/>
            <person name="Mantelin S."/>
            <person name="Naghra H."/>
            <person name="Pain A."/>
            <person name="Palomares-Rius J.E."/>
            <person name="Zarowiecki M."/>
            <person name="Berriman M."/>
            <person name="Jones J.T."/>
            <person name="Urwin P.E."/>
        </authorList>
    </citation>
    <scope>NUCLEOTIDE SEQUENCE [LARGE SCALE GENOMIC DNA]</scope>
    <source>
        <strain evidence="17">Lindley</strain>
    </source>
</reference>
<dbReference type="Gene3D" id="3.40.50.2300">
    <property type="match status" value="2"/>
</dbReference>
<feature type="domain" description="C2H2-type" evidence="16">
    <location>
        <begin position="219"/>
        <end position="246"/>
    </location>
</feature>
<evidence type="ECO:0000256" key="1">
    <source>
        <dbReference type="ARBA" id="ARBA00001436"/>
    </source>
</evidence>
<feature type="transmembrane region" description="Helical" evidence="13">
    <location>
        <begin position="281"/>
        <end position="299"/>
    </location>
</feature>
<dbReference type="InterPro" id="IPR011009">
    <property type="entry name" value="Kinase-like_dom_sf"/>
</dbReference>
<feature type="region of interest" description="Disordered" evidence="12">
    <location>
        <begin position="1396"/>
        <end position="1420"/>
    </location>
</feature>
<comment type="subcellular location">
    <subcellularLocation>
        <location evidence="2">Membrane</location>
        <topology evidence="2">Single-pass membrane protein</topology>
    </subcellularLocation>
</comment>
<feature type="domain" description="Guanylate cyclase" evidence="15">
    <location>
        <begin position="1237"/>
        <end position="1343"/>
    </location>
</feature>
<dbReference type="InterPro" id="IPR000719">
    <property type="entry name" value="Prot_kinase_dom"/>
</dbReference>
<evidence type="ECO:0000259" key="15">
    <source>
        <dbReference type="PROSITE" id="PS50125"/>
    </source>
</evidence>
<evidence type="ECO:0000256" key="8">
    <source>
        <dbReference type="ARBA" id="ARBA00023180"/>
    </source>
</evidence>
<sequence>MACECVCCKEKQCCAEGNCCVEKCGAECKCDQCDCAKGKCAAAPPAHPLTQAEGDGLLEKDGDSDAEAEEQPRGHCLSSPAADAETTSTPDTVPTMQCPSCKMNMSSSEDYAKHLLLHVVVGSLADVGGGTFGDKGGDGTFGDNVGGSDSSQQAAQRKSELLMNCARCGRTFDTFVELNSHMLEHLRENIGGSGRKSPMGKHRPKGRHEPLTHCQKEPIRCDKCKQTFASMGRFIVHRRRHKMERTLAKCRICDRRFANKAQLDEHTSAHSAKLQLRTRQFFFEFFFLFFLLLTLAPSPTVQQNLPSPMLLTVGLLGQPGLAAEQLLTMANQRLHELNLTNQDVYQISVKSFDMASAQCPVGIDSAQGFSQAMDLLFTSNVSAFFGPICSDDLSSVARITSSMDIVQCNFRRDTWADSALDNTLDMSTMSPENLATNILALLQMANWRKIALITCSQCYDATDQANSFAETISQVLVNKGVQLLDVRLVPTNGSLLTSAAVVEQLRPVKDKARVLLAILGNSLNDYIPFLRALIELAMDTNEYMTIACIERYSPSQLALPWLSNASGIGKLDSPTLDLFDGTILLVNEFYQNAQVSAFGTQTGADASESENAAQESVLMLSVQLYECFWTYALLLWRAFEATGTVDGYRNGTLLRSTIRTESIRGPFGLISMDDKFNRVAPFRVYLVQSNATATDQPRRGLVEFANISLSCSNGTKAAANCAPTLSASALFAFQLPPDVPICGFQGELCDQRGTIIVAVGVMVAICMAFIIFLCFRKVKRGETTQMPYYVPEQQIAFLDMDYGGSSNISIHSFQQHMARREKEQQMDEFSEEIYTRKIATIEQSFVIIESFRLREKLSFDKKDTQLLFQMKQAVHDNINAFIGLCVERPTELWVIWRHCFRGTLTDLLFINSPTKPIDPRGAEDQQQQQRGTGGGYLPRRDILDNNFKSAFVRDIIKGLDFLHSSSIGYHGALTSTRCLIDSHWILKLSGFGTSRLLYKWRHNGALSNGIGNVVQPLIPNDELHYYAPELRSTIRSAVVRNKPEELEFSNDEGQAHDMFAFGAILYEILYRRRIVEETTDSSEGVGNFEALEDDVGIFSAQAEERLPIVPEFPDEESAAGANSPRSTISSVDRVHPDLVALMRRCFSTTDQRPDANMARKITDATLKMSGSLVDQMIKNMAQYTGNLENMVKEQTGKVELEQQKIEQILLELLPKWKFKINLRMGRRVEPQFYASVTILYSDIVGFTSLCSESQPMEVVNLLNGMFRYFDQAISQHKAYKVETIGDAYMVAAGIPERIDSHVREIAAISLMQREFLFDYEIPHRPGQHLHCRWGFNSGSVFTGQQDRVQMTLKSYQLLSENFPEFRCSPRGGVRIEGIGTLLTYWLDGCDSDGVISDRSASDVPTQQRTPEETPPSLLPG</sequence>
<feature type="transmembrane region" description="Helical" evidence="13">
    <location>
        <begin position="755"/>
        <end position="775"/>
    </location>
</feature>
<dbReference type="PROSITE" id="PS50125">
    <property type="entry name" value="GUANYLATE_CYCLASE_2"/>
    <property type="match status" value="1"/>
</dbReference>
<keyword evidence="8" id="KW-0325">Glycoprotein</keyword>
<evidence type="ECO:0000256" key="12">
    <source>
        <dbReference type="SAM" id="MobiDB-lite"/>
    </source>
</evidence>
<dbReference type="GO" id="GO:0004672">
    <property type="term" value="F:protein kinase activity"/>
    <property type="evidence" value="ECO:0007669"/>
    <property type="project" value="InterPro"/>
</dbReference>
<dbReference type="SUPFAM" id="SSF57667">
    <property type="entry name" value="beta-beta-alpha zinc fingers"/>
    <property type="match status" value="1"/>
</dbReference>
<keyword evidence="6 13" id="KW-1133">Transmembrane helix</keyword>
<reference evidence="17" key="1">
    <citation type="submission" date="2013-12" db="EMBL/GenBank/DDBJ databases">
        <authorList>
            <person name="Aslett M."/>
        </authorList>
    </citation>
    <scope>NUCLEOTIDE SEQUENCE [LARGE SCALE GENOMIC DNA]</scope>
    <source>
        <strain evidence="17">Lindley</strain>
    </source>
</reference>
<evidence type="ECO:0000313" key="18">
    <source>
        <dbReference type="WBParaSite" id="GPLIN_000580700"/>
    </source>
</evidence>